<evidence type="ECO:0000313" key="4">
    <source>
        <dbReference type="Proteomes" id="UP000261811"/>
    </source>
</evidence>
<dbReference type="InterPro" id="IPR050491">
    <property type="entry name" value="AmpC-like"/>
</dbReference>
<dbReference type="InterPro" id="IPR001466">
    <property type="entry name" value="Beta-lactam-related"/>
</dbReference>
<feature type="region of interest" description="Disordered" evidence="1">
    <location>
        <begin position="1"/>
        <end position="44"/>
    </location>
</feature>
<gene>
    <name evidence="3" type="ORF">DZF91_14875</name>
</gene>
<protein>
    <submittedName>
        <fullName evidence="3">Class A beta-lactamase-related serine hydrolase</fullName>
    </submittedName>
</protein>
<dbReference type="SUPFAM" id="SSF56601">
    <property type="entry name" value="beta-lactamase/transpeptidase-like"/>
    <property type="match status" value="1"/>
</dbReference>
<dbReference type="PANTHER" id="PTHR46825">
    <property type="entry name" value="D-ALANYL-D-ALANINE-CARBOXYPEPTIDASE/ENDOPEPTIDASE AMPH"/>
    <property type="match status" value="1"/>
</dbReference>
<dbReference type="RefSeq" id="WP_147341157.1">
    <property type="nucleotide sequence ID" value="NZ_QURH01000253.1"/>
</dbReference>
<reference evidence="3 4" key="1">
    <citation type="submission" date="2018-08" db="EMBL/GenBank/DDBJ databases">
        <title>Actinomadura jelena sp. nov., a novel Actinomycete isolated from soil in Chad.</title>
        <authorList>
            <person name="Shi L."/>
        </authorList>
    </citation>
    <scope>NUCLEOTIDE SEQUENCE [LARGE SCALE GENOMIC DNA]</scope>
    <source>
        <strain evidence="3 4">NEAU-G17</strain>
    </source>
</reference>
<dbReference type="EMBL" id="QURH01000253">
    <property type="protein sequence ID" value="RFU40876.1"/>
    <property type="molecule type" value="Genomic_DNA"/>
</dbReference>
<proteinExistence type="predicted"/>
<dbReference type="PANTHER" id="PTHR46825:SF7">
    <property type="entry name" value="D-ALANYL-D-ALANINE CARBOXYPEPTIDASE"/>
    <property type="match status" value="1"/>
</dbReference>
<dbReference type="Proteomes" id="UP000261811">
    <property type="component" value="Unassembled WGS sequence"/>
</dbReference>
<keyword evidence="3" id="KW-0378">Hydrolase</keyword>
<evidence type="ECO:0000256" key="1">
    <source>
        <dbReference type="SAM" id="MobiDB-lite"/>
    </source>
</evidence>
<sequence length="448" mass="46754">PLPWTAPLPAAPGSPLNPPPPDGPAPSARSGPVEGGREAPTVGQPTTAALDHAKLQATLDAAHEAGMYGLSSVVRDGGLTWEGVSGVADTATGRPVRPGMPQRVGGITETFVATAVLQQVDQGRVHLDDPIGGYLPDLVPGPRGRQITVRMLLAHTSGIGDYLPAAFPSLADPSASSVDAGRYRRLGARQLAAWGLAAKPTGEPGQTWSFSRTDYVILGLLLEKVTGRPAADHVTAAVIRRAGLRNTYFPGDDPSLRRPHAKMYESLYGAADPARDYSEYDMSWASTAGSLVSTPDDLDHFYRDLLTGRLTSKNALAEMQRTIPVRDAAGRTVLDSGLGLYALNLPCGRFWGYDGAVWGAATQSLTSQDGDRQLTVAMNRTGFQRLDGQGVPIAGPIDTALGAHVVQALCGPSVADTGAGSGGDGGSSSVTTRFLPLTFLAPVPDPRS</sequence>
<evidence type="ECO:0000313" key="3">
    <source>
        <dbReference type="EMBL" id="RFU40876.1"/>
    </source>
</evidence>
<name>A0A372JM30_9ACTN</name>
<feature type="domain" description="Beta-lactamase-related" evidence="2">
    <location>
        <begin position="65"/>
        <end position="382"/>
    </location>
</feature>
<dbReference type="Gene3D" id="3.40.710.10">
    <property type="entry name" value="DD-peptidase/beta-lactamase superfamily"/>
    <property type="match status" value="1"/>
</dbReference>
<feature type="compositionally biased region" description="Pro residues" evidence="1">
    <location>
        <begin position="1"/>
        <end position="24"/>
    </location>
</feature>
<dbReference type="OrthoDB" id="3499702at2"/>
<feature type="non-terminal residue" evidence="3">
    <location>
        <position position="1"/>
    </location>
</feature>
<organism evidence="3 4">
    <name type="scientific">Actinomadura logoneensis</name>
    <dbReference type="NCBI Taxonomy" id="2293572"/>
    <lineage>
        <taxon>Bacteria</taxon>
        <taxon>Bacillati</taxon>
        <taxon>Actinomycetota</taxon>
        <taxon>Actinomycetes</taxon>
        <taxon>Streptosporangiales</taxon>
        <taxon>Thermomonosporaceae</taxon>
        <taxon>Actinomadura</taxon>
    </lineage>
</organism>
<dbReference type="AlphaFoldDB" id="A0A372JM30"/>
<accession>A0A372JM30</accession>
<dbReference type="InterPro" id="IPR012338">
    <property type="entry name" value="Beta-lactam/transpept-like"/>
</dbReference>
<dbReference type="GO" id="GO:0016787">
    <property type="term" value="F:hydrolase activity"/>
    <property type="evidence" value="ECO:0007669"/>
    <property type="project" value="UniProtKB-KW"/>
</dbReference>
<keyword evidence="4" id="KW-1185">Reference proteome</keyword>
<dbReference type="Pfam" id="PF00144">
    <property type="entry name" value="Beta-lactamase"/>
    <property type="match status" value="1"/>
</dbReference>
<comment type="caution">
    <text evidence="3">The sequence shown here is derived from an EMBL/GenBank/DDBJ whole genome shotgun (WGS) entry which is preliminary data.</text>
</comment>
<evidence type="ECO:0000259" key="2">
    <source>
        <dbReference type="Pfam" id="PF00144"/>
    </source>
</evidence>